<organism evidence="1 2">
    <name type="scientific">Oikopleura dioica</name>
    <name type="common">Tunicate</name>
    <dbReference type="NCBI Taxonomy" id="34765"/>
    <lineage>
        <taxon>Eukaryota</taxon>
        <taxon>Metazoa</taxon>
        <taxon>Chordata</taxon>
        <taxon>Tunicata</taxon>
        <taxon>Appendicularia</taxon>
        <taxon>Copelata</taxon>
        <taxon>Oikopleuridae</taxon>
        <taxon>Oikopleura</taxon>
    </lineage>
</organism>
<dbReference type="PANTHER" id="PTHR14343:SF5">
    <property type="entry name" value="DUF4537 DOMAIN-CONTAINING PROTEIN"/>
    <property type="match status" value="1"/>
</dbReference>
<dbReference type="Proteomes" id="UP001158576">
    <property type="component" value="Chromosome PAR"/>
</dbReference>
<gene>
    <name evidence="1" type="ORF">OKIOD_LOCUS165</name>
</gene>
<evidence type="ECO:0000313" key="1">
    <source>
        <dbReference type="EMBL" id="CAG5076999.1"/>
    </source>
</evidence>
<proteinExistence type="predicted"/>
<name>A0ABN7RJ92_OIKDI</name>
<keyword evidence="2" id="KW-1185">Reference proteome</keyword>
<evidence type="ECO:0000313" key="2">
    <source>
        <dbReference type="Proteomes" id="UP001158576"/>
    </source>
</evidence>
<protein>
    <submittedName>
        <fullName evidence="1">Oidioi.mRNA.OKI2018_I69.PAR.g8607.t1.cds</fullName>
    </submittedName>
</protein>
<sequence>MAEQTLPTGKTFTLSTTLDQNPFYGPILPSTKPLQKDSLPFTKDIVYDPVIGRQIFVQQTPWGPIATVPTVLPAQVVNVTDAYNATVKKLINHVPTSSAILRDTKVLARRQKDGLYYPATVADYQEGNIFIVEFDKIGEGDFCLAPIEEGPSAYVVGKIQYADEIDENKFRVQFFDNRIRDVPMEDVCWIPDVLYDRVVAELRSPNARVQTIAQGMNTGVESHAVYHPLDIFLNGTPKYTLPGSGVVLSPNVISRVWNPMSYQGVRYIPTYPVPWLPNFWPQDVTMWPQCLLPFRRTFAAVNTNERLPGLNMSVNELDQKVNSTLEGSKTVMEKTSGSYLDRINSFLEETENDVLKDILADKNEGEYEVDVDFSALPSKETCDVGENTIVSLRNRMCKKRWRARKQPEERKPWVKYFRTPDEEIPRSVFNDGTYKEKERPYGYSDDDYTLWRLRQKQISTLENLHKQKADFIAKETAMVQSGEQTLLNKIEKSRQRVDKAKGTYVA</sequence>
<dbReference type="PANTHER" id="PTHR14343">
    <property type="entry name" value="VWFA DOMAIN-CONTAINING PROTEIN"/>
    <property type="match status" value="1"/>
</dbReference>
<reference evidence="1 2" key="1">
    <citation type="submission" date="2021-04" db="EMBL/GenBank/DDBJ databases">
        <authorList>
            <person name="Bliznina A."/>
        </authorList>
    </citation>
    <scope>NUCLEOTIDE SEQUENCE [LARGE SCALE GENOMIC DNA]</scope>
</reference>
<dbReference type="EMBL" id="OU015568">
    <property type="protein sequence ID" value="CAG5076999.1"/>
    <property type="molecule type" value="Genomic_DNA"/>
</dbReference>
<accession>A0ABN7RJ92</accession>